<gene>
    <name evidence="2" type="ORF">Mal64_22450</name>
</gene>
<dbReference type="EMBL" id="SJPQ01000002">
    <property type="protein sequence ID" value="TWT88757.1"/>
    <property type="molecule type" value="Genomic_DNA"/>
</dbReference>
<dbReference type="PROSITE" id="PS51257">
    <property type="entry name" value="PROKAR_LIPOPROTEIN"/>
    <property type="match status" value="1"/>
</dbReference>
<evidence type="ECO:0000313" key="3">
    <source>
        <dbReference type="Proteomes" id="UP000315440"/>
    </source>
</evidence>
<sequence length="436" mass="47190" precursor="true">MPIPRTRQRPRQVAGALFFGAALALLSLASGCGDSGDDPVDQLLECAELRGALAEPGSELAREVERVRLAQGLPKQLFEPSMGSTDAEDGNAAVALGNCFGRVQLGLLNDQLDALAAISPDGISDGGREAAKKLLAENAERIECVLAAGRMPWRQFRVNHRLGHFAAMPMLDEVQAAVRLLLLDATHGGAEAWPAAERIDAALGWTEVLSRVPRIESRVLAANLRAECLEGVRFLLERDSATAREAQRLEATLRAQLAAWPGDERMLVGDRAATMHAYEALRLGMLNQIITPEERKRLIAEGKLVELQETSPALVAADELIYLRAMAPLVAAARDPYHTRGVTIERAMRAFDVTPAPFAKLLFAGDLVIAQRLVARDRARCETWSLALATAVGIEPLGHDTNPATGEPYELRAEGGFIRVLAGDDELLEPVVRSFE</sequence>
<accession>A0A5C5ZPE5</accession>
<keyword evidence="1" id="KW-0732">Signal</keyword>
<dbReference type="OrthoDB" id="258636at2"/>
<dbReference type="RefSeq" id="WP_146400085.1">
    <property type="nucleotide sequence ID" value="NZ_SJPQ01000002.1"/>
</dbReference>
<proteinExistence type="predicted"/>
<reference evidence="2 3" key="1">
    <citation type="submission" date="2019-02" db="EMBL/GenBank/DDBJ databases">
        <title>Deep-cultivation of Planctomycetes and their phenomic and genomic characterization uncovers novel biology.</title>
        <authorList>
            <person name="Wiegand S."/>
            <person name="Jogler M."/>
            <person name="Boedeker C."/>
            <person name="Pinto D."/>
            <person name="Vollmers J."/>
            <person name="Rivas-Marin E."/>
            <person name="Kohn T."/>
            <person name="Peeters S.H."/>
            <person name="Heuer A."/>
            <person name="Rast P."/>
            <person name="Oberbeckmann S."/>
            <person name="Bunk B."/>
            <person name="Jeske O."/>
            <person name="Meyerdierks A."/>
            <person name="Storesund J.E."/>
            <person name="Kallscheuer N."/>
            <person name="Luecker S."/>
            <person name="Lage O.M."/>
            <person name="Pohl T."/>
            <person name="Merkel B.J."/>
            <person name="Hornburger P."/>
            <person name="Mueller R.-W."/>
            <person name="Bruemmer F."/>
            <person name="Labrenz M."/>
            <person name="Spormann A.M."/>
            <person name="Op Den Camp H."/>
            <person name="Overmann J."/>
            <person name="Amann R."/>
            <person name="Jetten M.S.M."/>
            <person name="Mascher T."/>
            <person name="Medema M.H."/>
            <person name="Devos D.P."/>
            <person name="Kaster A.-K."/>
            <person name="Ovreas L."/>
            <person name="Rohde M."/>
            <person name="Galperin M.Y."/>
            <person name="Jogler C."/>
        </authorList>
    </citation>
    <scope>NUCLEOTIDE SEQUENCE [LARGE SCALE GENOMIC DNA]</scope>
    <source>
        <strain evidence="2 3">Mal64</strain>
    </source>
</reference>
<feature type="signal peptide" evidence="1">
    <location>
        <begin position="1"/>
        <end position="29"/>
    </location>
</feature>
<dbReference type="AlphaFoldDB" id="A0A5C5ZPE5"/>
<comment type="caution">
    <text evidence="2">The sequence shown here is derived from an EMBL/GenBank/DDBJ whole genome shotgun (WGS) entry which is preliminary data.</text>
</comment>
<protein>
    <submittedName>
        <fullName evidence="2">Uncharacterized protein</fullName>
    </submittedName>
</protein>
<evidence type="ECO:0000313" key="2">
    <source>
        <dbReference type="EMBL" id="TWT88757.1"/>
    </source>
</evidence>
<evidence type="ECO:0000256" key="1">
    <source>
        <dbReference type="SAM" id="SignalP"/>
    </source>
</evidence>
<dbReference type="Proteomes" id="UP000315440">
    <property type="component" value="Unassembled WGS sequence"/>
</dbReference>
<name>A0A5C5ZPE5_9BACT</name>
<organism evidence="2 3">
    <name type="scientific">Pseudobythopirellula maris</name>
    <dbReference type="NCBI Taxonomy" id="2527991"/>
    <lineage>
        <taxon>Bacteria</taxon>
        <taxon>Pseudomonadati</taxon>
        <taxon>Planctomycetota</taxon>
        <taxon>Planctomycetia</taxon>
        <taxon>Pirellulales</taxon>
        <taxon>Lacipirellulaceae</taxon>
        <taxon>Pseudobythopirellula</taxon>
    </lineage>
</organism>
<feature type="chain" id="PRO_5022766196" evidence="1">
    <location>
        <begin position="30"/>
        <end position="436"/>
    </location>
</feature>
<keyword evidence="3" id="KW-1185">Reference proteome</keyword>